<dbReference type="SUPFAM" id="SSF50475">
    <property type="entry name" value="FMN-binding split barrel"/>
    <property type="match status" value="1"/>
</dbReference>
<comment type="caution">
    <text evidence="2">The sequence shown here is derived from an EMBL/GenBank/DDBJ whole genome shotgun (WGS) entry which is preliminary data.</text>
</comment>
<sequence length="227" mass="24651">MRHTPHYVVDDPAEVRRLVRAHPWATFVSPTSHGLVASHYPVLLDPGPTDAGPSDAGQSDARGSDAGDAVTIVSHFGRPDDELHELGEHEVLVIVQGPHDYVSPSWYAPGELVPTWNHVTAHLYGTPELLSDEENYAMLGRLTDHFEAGRPGGRSLSEDEAGTRRVARGTVGLRVRVERFDARAKLSQNKAPDVVAHVIDQLEGTNPALAREMRRVRGDDAADDAGA</sequence>
<dbReference type="InterPro" id="IPR007396">
    <property type="entry name" value="TR_PAI2-type"/>
</dbReference>
<evidence type="ECO:0000313" key="2">
    <source>
        <dbReference type="EMBL" id="GGI06131.1"/>
    </source>
</evidence>
<dbReference type="EMBL" id="BMDG01000003">
    <property type="protein sequence ID" value="GGI06131.1"/>
    <property type="molecule type" value="Genomic_DNA"/>
</dbReference>
<name>A0ABQ2B265_9MICO</name>
<dbReference type="PANTHER" id="PTHR35802:SF1">
    <property type="entry name" value="PROTEASE SYNTHASE AND SPORULATION PROTEIN PAI 2"/>
    <property type="match status" value="1"/>
</dbReference>
<gene>
    <name evidence="2" type="ORF">GCM10007368_09630</name>
</gene>
<keyword evidence="3" id="KW-1185">Reference proteome</keyword>
<dbReference type="PIRSF" id="PIRSF010372">
    <property type="entry name" value="PaiB"/>
    <property type="match status" value="1"/>
</dbReference>
<proteinExistence type="predicted"/>
<dbReference type="Pfam" id="PF04299">
    <property type="entry name" value="FMN_bind_2"/>
    <property type="match status" value="1"/>
</dbReference>
<dbReference type="PANTHER" id="PTHR35802">
    <property type="entry name" value="PROTEASE SYNTHASE AND SPORULATION PROTEIN PAI 2"/>
    <property type="match status" value="1"/>
</dbReference>
<accession>A0ABQ2B265</accession>
<dbReference type="Proteomes" id="UP000632535">
    <property type="component" value="Unassembled WGS sequence"/>
</dbReference>
<protein>
    <submittedName>
        <fullName evidence="2">Negative transcriptional regulator</fullName>
    </submittedName>
</protein>
<feature type="region of interest" description="Disordered" evidence="1">
    <location>
        <begin position="44"/>
        <end position="65"/>
    </location>
</feature>
<evidence type="ECO:0000313" key="3">
    <source>
        <dbReference type="Proteomes" id="UP000632535"/>
    </source>
</evidence>
<reference evidence="3" key="1">
    <citation type="journal article" date="2019" name="Int. J. Syst. Evol. Microbiol.">
        <title>The Global Catalogue of Microorganisms (GCM) 10K type strain sequencing project: providing services to taxonomists for standard genome sequencing and annotation.</title>
        <authorList>
            <consortium name="The Broad Institute Genomics Platform"/>
            <consortium name="The Broad Institute Genome Sequencing Center for Infectious Disease"/>
            <person name="Wu L."/>
            <person name="Ma J."/>
        </authorList>
    </citation>
    <scope>NUCLEOTIDE SEQUENCE [LARGE SCALE GENOMIC DNA]</scope>
    <source>
        <strain evidence="3">CCM 8653</strain>
    </source>
</reference>
<organism evidence="2 3">
    <name type="scientific">Isoptericola cucumis</name>
    <dbReference type="NCBI Taxonomy" id="1776856"/>
    <lineage>
        <taxon>Bacteria</taxon>
        <taxon>Bacillati</taxon>
        <taxon>Actinomycetota</taxon>
        <taxon>Actinomycetes</taxon>
        <taxon>Micrococcales</taxon>
        <taxon>Promicromonosporaceae</taxon>
        <taxon>Isoptericola</taxon>
    </lineage>
</organism>
<dbReference type="InterPro" id="IPR012349">
    <property type="entry name" value="Split_barrel_FMN-bd"/>
</dbReference>
<dbReference type="Gene3D" id="2.30.110.10">
    <property type="entry name" value="Electron Transport, Fmn-binding Protein, Chain A"/>
    <property type="match status" value="1"/>
</dbReference>
<dbReference type="RefSeq" id="WP_188522538.1">
    <property type="nucleotide sequence ID" value="NZ_BMDG01000003.1"/>
</dbReference>
<evidence type="ECO:0000256" key="1">
    <source>
        <dbReference type="SAM" id="MobiDB-lite"/>
    </source>
</evidence>